<comment type="caution">
    <text evidence="4">The sequence shown here is derived from an EMBL/GenBank/DDBJ whole genome shotgun (WGS) entry which is preliminary data.</text>
</comment>
<dbReference type="EMBL" id="LCNT01000004">
    <property type="protein sequence ID" value="KKU61106.1"/>
    <property type="molecule type" value="Genomic_DNA"/>
</dbReference>
<keyword evidence="1 2" id="KW-0238">DNA-binding</keyword>
<evidence type="ECO:0000313" key="4">
    <source>
        <dbReference type="EMBL" id="KKU61106.1"/>
    </source>
</evidence>
<evidence type="ECO:0000259" key="3">
    <source>
        <dbReference type="PROSITE" id="PS51900"/>
    </source>
</evidence>
<dbReference type="InterPro" id="IPR010998">
    <property type="entry name" value="Integrase_recombinase_N"/>
</dbReference>
<dbReference type="Pfam" id="PF02899">
    <property type="entry name" value="Phage_int_SAM_1"/>
    <property type="match status" value="1"/>
</dbReference>
<dbReference type="Gene3D" id="1.10.150.130">
    <property type="match status" value="1"/>
</dbReference>
<evidence type="ECO:0000256" key="2">
    <source>
        <dbReference type="PROSITE-ProRule" id="PRU01248"/>
    </source>
</evidence>
<dbReference type="Proteomes" id="UP000033860">
    <property type="component" value="Unassembled WGS sequence"/>
</dbReference>
<organism evidence="4 5">
    <name type="scientific">Candidatus Beckwithbacteria bacterium GW2011_GWB1_47_15</name>
    <dbReference type="NCBI Taxonomy" id="1618371"/>
    <lineage>
        <taxon>Bacteria</taxon>
        <taxon>Candidatus Beckwithiibacteriota</taxon>
    </lineage>
</organism>
<name>A0A0G1RVJ7_9BACT</name>
<feature type="domain" description="Core-binding (CB)" evidence="3">
    <location>
        <begin position="31"/>
        <end position="119"/>
    </location>
</feature>
<dbReference type="GO" id="GO:0015074">
    <property type="term" value="P:DNA integration"/>
    <property type="evidence" value="ECO:0007669"/>
    <property type="project" value="InterPro"/>
</dbReference>
<dbReference type="InterPro" id="IPR044068">
    <property type="entry name" value="CB"/>
</dbReference>
<accession>A0A0G1RVJ7</accession>
<evidence type="ECO:0000313" key="5">
    <source>
        <dbReference type="Proteomes" id="UP000033860"/>
    </source>
</evidence>
<dbReference type="PROSITE" id="PS51900">
    <property type="entry name" value="CB"/>
    <property type="match status" value="2"/>
</dbReference>
<gene>
    <name evidence="4" type="ORF">UX85_C0004G0027</name>
</gene>
<proteinExistence type="predicted"/>
<dbReference type="InterPro" id="IPR004107">
    <property type="entry name" value="Integrase_SAM-like_N"/>
</dbReference>
<sequence length="179" mass="19604">MPALSNLNHTPKTLPQSLSQPLPASILTLSGSLQPLAEAFKSFLEGQKNLSASSIANYLSDVNRFLTWLSQSLQEKIINAGHITAAVCLAYQQFLQNSYPAATANRHLSSLKRFGEFLAATGRAEADPTDKLSSVPATKVKDIMGLYKNYLENQSLSPSTIKNYLSDIKSYLLWAQKQA</sequence>
<feature type="domain" description="Core-binding (CB)" evidence="3">
    <location>
        <begin position="138"/>
        <end position="179"/>
    </location>
</feature>
<dbReference type="GO" id="GO:0003677">
    <property type="term" value="F:DNA binding"/>
    <property type="evidence" value="ECO:0007669"/>
    <property type="project" value="UniProtKB-UniRule"/>
</dbReference>
<protein>
    <recommendedName>
        <fullName evidence="3">Core-binding (CB) domain-containing protein</fullName>
    </recommendedName>
</protein>
<reference evidence="4 5" key="1">
    <citation type="journal article" date="2015" name="Nature">
        <title>rRNA introns, odd ribosomes, and small enigmatic genomes across a large radiation of phyla.</title>
        <authorList>
            <person name="Brown C.T."/>
            <person name="Hug L.A."/>
            <person name="Thomas B.C."/>
            <person name="Sharon I."/>
            <person name="Castelle C.J."/>
            <person name="Singh A."/>
            <person name="Wilkins M.J."/>
            <person name="Williams K.H."/>
            <person name="Banfield J.F."/>
        </authorList>
    </citation>
    <scope>NUCLEOTIDE SEQUENCE [LARGE SCALE GENOMIC DNA]</scope>
</reference>
<dbReference type="SUPFAM" id="SSF47823">
    <property type="entry name" value="lambda integrase-like, N-terminal domain"/>
    <property type="match status" value="1"/>
</dbReference>
<evidence type="ECO:0000256" key="1">
    <source>
        <dbReference type="ARBA" id="ARBA00023125"/>
    </source>
</evidence>
<dbReference type="AlphaFoldDB" id="A0A0G1RVJ7"/>